<gene>
    <name evidence="1" type="ORF">ICHIAU1_15000</name>
</gene>
<organism evidence="1 2">
    <name type="scientific">Fluviibacter phosphoraccumulans</name>
    <dbReference type="NCBI Taxonomy" id="1751046"/>
    <lineage>
        <taxon>Bacteria</taxon>
        <taxon>Pseudomonadati</taxon>
        <taxon>Pseudomonadota</taxon>
        <taxon>Betaproteobacteria</taxon>
        <taxon>Rhodocyclales</taxon>
        <taxon>Fluviibacteraceae</taxon>
        <taxon>Fluviibacter</taxon>
    </lineage>
</organism>
<sequence>MNSLQAFAPPARHVGLVRSLVTVSLLAALLSGCGLSRPNPDQSSWLVNPERTEAPRATPINLHLKMGAFSANTPFDGKSLVYRLGDNRYEKDFYNVYLVYPRDMVSNATRRWLVKSNAFSQIVEQSTTFFPMYQLQGVIDEFYGDYRGQPEAVVSIQFYASASFTSDNSVFSSPRISKRVALKDKSPQALIDGQQQALAEVLAELENRLVTDSAKAPAAWKPAAFKEKKN</sequence>
<proteinExistence type="predicted"/>
<reference evidence="2" key="1">
    <citation type="submission" date="2020-01" db="EMBL/GenBank/DDBJ databases">
        <title>Phosphoaccumulans saitamaens gen. nov., sp. nov., a polyphosphate accumulating bacterium isolated from surface river water.</title>
        <authorList>
            <person name="Watanabe K."/>
            <person name="Suda W."/>
        </authorList>
    </citation>
    <scope>NUCLEOTIDE SEQUENCE [LARGE SCALE GENOMIC DNA]</scope>
    <source>
        <strain evidence="2">ICHIAU1</strain>
    </source>
</reference>
<dbReference type="Proteomes" id="UP000463961">
    <property type="component" value="Chromosome"/>
</dbReference>
<dbReference type="EMBL" id="AP022345">
    <property type="protein sequence ID" value="BBU69217.1"/>
    <property type="molecule type" value="Genomic_DNA"/>
</dbReference>
<dbReference type="SUPFAM" id="SSF159594">
    <property type="entry name" value="XCC0632-like"/>
    <property type="match status" value="1"/>
</dbReference>
<name>A0A679HUF2_9RHOO</name>
<dbReference type="AlphaFoldDB" id="A0A679HUF2"/>
<dbReference type="OrthoDB" id="9128286at2"/>
<accession>A0A679HUF2</accession>
<protein>
    <submittedName>
        <fullName evidence="1">Uncharacterized protein</fullName>
    </submittedName>
</protein>
<dbReference type="Gene3D" id="3.40.50.10610">
    <property type="entry name" value="ABC-type transport auxiliary lipoprotein component"/>
    <property type="match status" value="1"/>
</dbReference>
<evidence type="ECO:0000313" key="2">
    <source>
        <dbReference type="Proteomes" id="UP000463961"/>
    </source>
</evidence>
<keyword evidence="2" id="KW-1185">Reference proteome</keyword>
<dbReference type="RefSeq" id="WP_162050068.1">
    <property type="nucleotide sequence ID" value="NZ_AP019011.1"/>
</dbReference>
<evidence type="ECO:0000313" key="1">
    <source>
        <dbReference type="EMBL" id="BBU69217.1"/>
    </source>
</evidence>